<gene>
    <name evidence="1" type="ORF">SCHCODRAFT_113425</name>
</gene>
<dbReference type="HOGENOM" id="CLU_525953_0_0_1"/>
<reference evidence="1 2" key="1">
    <citation type="journal article" date="2010" name="Nat. Biotechnol.">
        <title>Genome sequence of the model mushroom Schizophyllum commune.</title>
        <authorList>
            <person name="Ohm R.A."/>
            <person name="de Jong J.F."/>
            <person name="Lugones L.G."/>
            <person name="Aerts A."/>
            <person name="Kothe E."/>
            <person name="Stajich J.E."/>
            <person name="de Vries R.P."/>
            <person name="Record E."/>
            <person name="Levasseur A."/>
            <person name="Baker S.E."/>
            <person name="Bartholomew K.A."/>
            <person name="Coutinho P.M."/>
            <person name="Erdmann S."/>
            <person name="Fowler T.J."/>
            <person name="Gathman A.C."/>
            <person name="Lombard V."/>
            <person name="Henrissat B."/>
            <person name="Knabe N."/>
            <person name="Kuees U."/>
            <person name="Lilly W.W."/>
            <person name="Lindquist E."/>
            <person name="Lucas S."/>
            <person name="Magnuson J.K."/>
            <person name="Piumi F."/>
            <person name="Raudaskoski M."/>
            <person name="Salamov A."/>
            <person name="Schmutz J."/>
            <person name="Schwarze F.W.M.R."/>
            <person name="vanKuyk P.A."/>
            <person name="Horton J.S."/>
            <person name="Grigoriev I.V."/>
            <person name="Woesten H.A.B."/>
        </authorList>
    </citation>
    <scope>NUCLEOTIDE SEQUENCE [LARGE SCALE GENOMIC DNA]</scope>
    <source>
        <strain evidence="2">H4-8 / FGSC 9210</strain>
    </source>
</reference>
<dbReference type="InParanoid" id="D8QHS7"/>
<dbReference type="Proteomes" id="UP000007431">
    <property type="component" value="Unassembled WGS sequence"/>
</dbReference>
<proteinExistence type="predicted"/>
<protein>
    <recommendedName>
        <fullName evidence="3">Telomere-associated protein Rif1 N-terminal domain-containing protein</fullName>
    </recommendedName>
</protein>
<evidence type="ECO:0000313" key="2">
    <source>
        <dbReference type="Proteomes" id="UP000007431"/>
    </source>
</evidence>
<keyword evidence="2" id="KW-1185">Reference proteome</keyword>
<evidence type="ECO:0000313" key="1">
    <source>
        <dbReference type="EMBL" id="EFI92981.1"/>
    </source>
</evidence>
<organism evidence="2">
    <name type="scientific">Schizophyllum commune (strain H4-8 / FGSC 9210)</name>
    <name type="common">Split gill fungus</name>
    <dbReference type="NCBI Taxonomy" id="578458"/>
    <lineage>
        <taxon>Eukaryota</taxon>
        <taxon>Fungi</taxon>
        <taxon>Dikarya</taxon>
        <taxon>Basidiomycota</taxon>
        <taxon>Agaricomycotina</taxon>
        <taxon>Agaricomycetes</taxon>
        <taxon>Agaricomycetidae</taxon>
        <taxon>Agaricales</taxon>
        <taxon>Schizophyllaceae</taxon>
        <taxon>Schizophyllum</taxon>
    </lineage>
</organism>
<dbReference type="EMBL" id="GL377312">
    <property type="protein sequence ID" value="EFI92981.1"/>
    <property type="molecule type" value="Genomic_DNA"/>
</dbReference>
<feature type="non-terminal residue" evidence="1">
    <location>
        <position position="518"/>
    </location>
</feature>
<sequence>MALPRSSEIIQLQHSIERAPAERWAPIVSRIIMLLAPDDAFPELLINPLTLAPHQRLYDDPTMTKAMTALTAIFGTLYFTRRRPALAAQFRDPVVRYIRRWWSTLVRWLNFIQPKQQCVIFCIKFAKVLATAYDPLTRYKASFLDLMEQTPEVISLLFDLWLHFPMYSQTTDRFSTEARRLFDEIHVDVMVFVRDDDGQSRSWITEALLVTGMRPKRLYRQIVENICLCRDTEGALVVDVCREHFHTMGAFIWQALTIPHHSRDTIRMLVELFVELEARSSTHDKSKDAAIMACRFLLQIWCTSEDDRSLLRALQLGVLPKMISLNVRTDGQITRILAFIFKRSIFFPVARLLGDKHPVPLFGSREWKTWWMVPSWILSTMDDMRLHKCLCREFFFRLLPGSAWLRRIEIQFAAIFTIDYLQRHGSDIMAEVDAEIAAHAESPAKRVYWVHFNYHLGIRPSHQVFAVLDPGVSDISQPGVAVMATLGSIRGGLASIYNDPYTVASFREFLLGLRSPDV</sequence>
<dbReference type="VEuPathDB" id="FungiDB:SCHCODRAFT_02705795"/>
<evidence type="ECO:0008006" key="3">
    <source>
        <dbReference type="Google" id="ProtNLM"/>
    </source>
</evidence>
<name>D8QHS7_SCHCM</name>
<dbReference type="AlphaFoldDB" id="D8QHS7"/>
<accession>D8QHS7</accession>